<dbReference type="AlphaFoldDB" id="A0A951PFS0"/>
<reference evidence="2" key="2">
    <citation type="journal article" date="2022" name="Microbiol. Resour. Announc.">
        <title>Metagenome Sequencing to Explore Phylogenomics of Terrestrial Cyanobacteria.</title>
        <authorList>
            <person name="Ward R.D."/>
            <person name="Stajich J.E."/>
            <person name="Johansen J.R."/>
            <person name="Huntemann M."/>
            <person name="Clum A."/>
            <person name="Foster B."/>
            <person name="Foster B."/>
            <person name="Roux S."/>
            <person name="Palaniappan K."/>
            <person name="Varghese N."/>
            <person name="Mukherjee S."/>
            <person name="Reddy T.B.K."/>
            <person name="Daum C."/>
            <person name="Copeland A."/>
            <person name="Chen I.A."/>
            <person name="Ivanova N.N."/>
            <person name="Kyrpides N.C."/>
            <person name="Shapiro N."/>
            <person name="Eloe-Fadrosh E.A."/>
            <person name="Pietrasiak N."/>
        </authorList>
    </citation>
    <scope>NUCLEOTIDE SEQUENCE</scope>
    <source>
        <strain evidence="2">GSE-TBD4-15B</strain>
    </source>
</reference>
<evidence type="ECO:0000313" key="3">
    <source>
        <dbReference type="Proteomes" id="UP000707356"/>
    </source>
</evidence>
<comment type="subcellular location">
    <subcellularLocation>
        <location evidence="1">Cell membrane</location>
        <topology evidence="1">Multi-pass membrane protein</topology>
    </subcellularLocation>
</comment>
<dbReference type="InterPro" id="IPR003744">
    <property type="entry name" value="YhhQ"/>
</dbReference>
<evidence type="ECO:0000256" key="1">
    <source>
        <dbReference type="HAMAP-Rule" id="MF_02088"/>
    </source>
</evidence>
<dbReference type="GO" id="GO:0022857">
    <property type="term" value="F:transmembrane transporter activity"/>
    <property type="evidence" value="ECO:0007669"/>
    <property type="project" value="UniProtKB-UniRule"/>
</dbReference>
<keyword evidence="1" id="KW-1003">Cell membrane</keyword>
<dbReference type="PANTHER" id="PTHR34300">
    <property type="entry name" value="QUEUOSINE PRECURSOR TRANSPORTER-RELATED"/>
    <property type="match status" value="1"/>
</dbReference>
<keyword evidence="1" id="KW-0812">Transmembrane</keyword>
<comment type="function">
    <text evidence="1">Involved in the import of queuosine (Q) precursors, required for Q precursor salvage.</text>
</comment>
<dbReference type="HAMAP" id="MF_02088">
    <property type="entry name" value="Q_prec_transport"/>
    <property type="match status" value="1"/>
</dbReference>
<comment type="similarity">
    <text evidence="1">Belongs to the vitamin uptake transporter (VUT/ECF) (TC 2.A.88) family. Q precursor transporter subfamily.</text>
</comment>
<dbReference type="PANTHER" id="PTHR34300:SF2">
    <property type="entry name" value="QUEUOSINE PRECURSOR TRANSPORTER-RELATED"/>
    <property type="match status" value="1"/>
</dbReference>
<sequence length="238" mass="26667">MNELAVNKSFKHLDTITALFVTVLLISNVASTKIVAVGPLTFDGGTILFPLSYIFGDILTEVYGYARSRKVIWLGFVAALMMSATFMIVEALPPAADWPNQEAYSKILGLTPRIVIASLIAYFAGEFSNSLVLAKLKVRTGGRYLWLRTISSTLLGQVVDTVLFILIAFSGVPGFSNSLIWMLIVSNYLFKCGVEILFTPVTYWLTGWLKQQEQEDYYDRDTDFNPFRFSNPRQSSVR</sequence>
<organism evidence="2 3">
    <name type="scientific">Pegethrix bostrychoides GSE-TBD4-15B</name>
    <dbReference type="NCBI Taxonomy" id="2839662"/>
    <lineage>
        <taxon>Bacteria</taxon>
        <taxon>Bacillati</taxon>
        <taxon>Cyanobacteriota</taxon>
        <taxon>Cyanophyceae</taxon>
        <taxon>Oculatellales</taxon>
        <taxon>Oculatellaceae</taxon>
        <taxon>Pegethrix</taxon>
    </lineage>
</organism>
<evidence type="ECO:0000313" key="2">
    <source>
        <dbReference type="EMBL" id="MBW4468215.1"/>
    </source>
</evidence>
<name>A0A951PFS0_9CYAN</name>
<keyword evidence="1" id="KW-0813">Transport</keyword>
<feature type="transmembrane region" description="Helical" evidence="1">
    <location>
        <begin position="47"/>
        <end position="64"/>
    </location>
</feature>
<dbReference type="EMBL" id="JAHHHV010000085">
    <property type="protein sequence ID" value="MBW4468215.1"/>
    <property type="molecule type" value="Genomic_DNA"/>
</dbReference>
<keyword evidence="1" id="KW-0472">Membrane</keyword>
<dbReference type="Pfam" id="PF02592">
    <property type="entry name" value="Vut_1"/>
    <property type="match status" value="1"/>
</dbReference>
<feature type="transmembrane region" description="Helical" evidence="1">
    <location>
        <begin position="71"/>
        <end position="92"/>
    </location>
</feature>
<feature type="transmembrane region" description="Helical" evidence="1">
    <location>
        <begin position="179"/>
        <end position="205"/>
    </location>
</feature>
<reference evidence="2" key="1">
    <citation type="submission" date="2021-05" db="EMBL/GenBank/DDBJ databases">
        <authorList>
            <person name="Pietrasiak N."/>
            <person name="Ward R."/>
            <person name="Stajich J.E."/>
            <person name="Kurbessoian T."/>
        </authorList>
    </citation>
    <scope>NUCLEOTIDE SEQUENCE</scope>
    <source>
        <strain evidence="2">GSE-TBD4-15B</strain>
    </source>
</reference>
<feature type="transmembrane region" description="Helical" evidence="1">
    <location>
        <begin position="145"/>
        <end position="167"/>
    </location>
</feature>
<dbReference type="GO" id="GO:0005886">
    <property type="term" value="C:plasma membrane"/>
    <property type="evidence" value="ECO:0007669"/>
    <property type="project" value="UniProtKB-SubCell"/>
</dbReference>
<dbReference type="NCBIfam" id="TIGR00697">
    <property type="entry name" value="queuosine precursor transporter"/>
    <property type="match status" value="1"/>
</dbReference>
<comment type="caution">
    <text evidence="2">The sequence shown here is derived from an EMBL/GenBank/DDBJ whole genome shotgun (WGS) entry which is preliminary data.</text>
</comment>
<protein>
    <recommendedName>
        <fullName evidence="1">Probable queuosine precursor transporter</fullName>
        <shortName evidence="1">Q precursor transporter</shortName>
    </recommendedName>
</protein>
<keyword evidence="1" id="KW-1133">Transmembrane helix</keyword>
<dbReference type="Proteomes" id="UP000707356">
    <property type="component" value="Unassembled WGS sequence"/>
</dbReference>
<accession>A0A951PFS0</accession>
<proteinExistence type="inferred from homology"/>
<gene>
    <name evidence="2" type="ORF">KME07_22540</name>
</gene>